<keyword evidence="3" id="KW-1185">Reference proteome</keyword>
<name>A0A8J3E1M6_9PROT</name>
<evidence type="ECO:0000313" key="2">
    <source>
        <dbReference type="EMBL" id="GGF01185.1"/>
    </source>
</evidence>
<dbReference type="AlphaFoldDB" id="A0A8J3E1M6"/>
<reference evidence="2" key="2">
    <citation type="submission" date="2020-09" db="EMBL/GenBank/DDBJ databases">
        <authorList>
            <person name="Sun Q."/>
            <person name="Zhou Y."/>
        </authorList>
    </citation>
    <scope>NUCLEOTIDE SEQUENCE</scope>
    <source>
        <strain evidence="2">CGMCC 1.15725</strain>
    </source>
</reference>
<sequence length="247" mass="25828">MTPEERQLLTALADRVRNTPVQQKDEEAAALIRDLVQARPDTPYILAQTTLMQDFALRTAQAQIADLQRQLTEAKQAAPATGGGSFLGGLFGTSSQSVPPSGPWVRPQAQAYAQPQPAYTQPVYAAPVLQPSQTSGFLQSAAQTALGVAGGMMLFEGMESLFSGHHGGWGGGPWGGGPWGGGGGYGPTENITEIVNNNYYDTPSSGAEPRSADYSPDPGYQDASFDDGSDPGSDLGGDFGSDDDQSI</sequence>
<feature type="region of interest" description="Disordered" evidence="1">
    <location>
        <begin position="197"/>
        <end position="247"/>
    </location>
</feature>
<dbReference type="InterPro" id="IPR018648">
    <property type="entry name" value="DUF2076"/>
</dbReference>
<reference evidence="2" key="1">
    <citation type="journal article" date="2014" name="Int. J. Syst. Evol. Microbiol.">
        <title>Complete genome sequence of Corynebacterium casei LMG S-19264T (=DSM 44701T), isolated from a smear-ripened cheese.</title>
        <authorList>
            <consortium name="US DOE Joint Genome Institute (JGI-PGF)"/>
            <person name="Walter F."/>
            <person name="Albersmeier A."/>
            <person name="Kalinowski J."/>
            <person name="Ruckert C."/>
        </authorList>
    </citation>
    <scope>NUCLEOTIDE SEQUENCE</scope>
    <source>
        <strain evidence="2">CGMCC 1.15725</strain>
    </source>
</reference>
<dbReference type="Proteomes" id="UP000646365">
    <property type="component" value="Unassembled WGS sequence"/>
</dbReference>
<accession>A0A8J3E1M6</accession>
<proteinExistence type="predicted"/>
<evidence type="ECO:0000313" key="3">
    <source>
        <dbReference type="Proteomes" id="UP000646365"/>
    </source>
</evidence>
<protein>
    <submittedName>
        <fullName evidence="2">ABC transporter substrate-binding protein</fullName>
    </submittedName>
</protein>
<evidence type="ECO:0000256" key="1">
    <source>
        <dbReference type="SAM" id="MobiDB-lite"/>
    </source>
</evidence>
<dbReference type="Pfam" id="PF09849">
    <property type="entry name" value="DUF2076"/>
    <property type="match status" value="1"/>
</dbReference>
<organism evidence="2 3">
    <name type="scientific">Aliidongia dinghuensis</name>
    <dbReference type="NCBI Taxonomy" id="1867774"/>
    <lineage>
        <taxon>Bacteria</taxon>
        <taxon>Pseudomonadati</taxon>
        <taxon>Pseudomonadota</taxon>
        <taxon>Alphaproteobacteria</taxon>
        <taxon>Rhodospirillales</taxon>
        <taxon>Dongiaceae</taxon>
        <taxon>Aliidongia</taxon>
    </lineage>
</organism>
<comment type="caution">
    <text evidence="2">The sequence shown here is derived from an EMBL/GenBank/DDBJ whole genome shotgun (WGS) entry which is preliminary data.</text>
</comment>
<dbReference type="RefSeq" id="WP_189041795.1">
    <property type="nucleotide sequence ID" value="NZ_BMJQ01000001.1"/>
</dbReference>
<dbReference type="EMBL" id="BMJQ01000001">
    <property type="protein sequence ID" value="GGF01185.1"/>
    <property type="molecule type" value="Genomic_DNA"/>
</dbReference>
<gene>
    <name evidence="2" type="ORF">GCM10011611_03440</name>
</gene>